<dbReference type="Proteomes" id="UP000232631">
    <property type="component" value="Chromosome"/>
</dbReference>
<evidence type="ECO:0000313" key="4">
    <source>
        <dbReference type="Proteomes" id="UP000232631"/>
    </source>
</evidence>
<dbReference type="AlphaFoldDB" id="A0A2H4VT03"/>
<dbReference type="SUPFAM" id="SSF52788">
    <property type="entry name" value="Phosphotyrosine protein phosphatases I"/>
    <property type="match status" value="1"/>
</dbReference>
<accession>A0A2H4VT03</accession>
<proteinExistence type="predicted"/>
<sequence>MMKTKASQSKEKVLFLCNQNSARSQMAEGLLKSIYGENFEVYSAGNNPSTVNPYAVKVLEEVGVDISDNRSKSLKEFEDFEFDYVVTVCGGEGEACPFFHGGKTYLHESFEDPVAVDGNDHEKTDAFRRIRDEIKEWINVTFYRGE</sequence>
<dbReference type="CDD" id="cd16345">
    <property type="entry name" value="LMWP_ArsC"/>
    <property type="match status" value="1"/>
</dbReference>
<evidence type="ECO:0000256" key="1">
    <source>
        <dbReference type="ARBA" id="ARBA00022849"/>
    </source>
</evidence>
<dbReference type="InterPro" id="IPR036196">
    <property type="entry name" value="Ptyr_pPase_sf"/>
</dbReference>
<evidence type="ECO:0000259" key="2">
    <source>
        <dbReference type="SMART" id="SM00226"/>
    </source>
</evidence>
<evidence type="ECO:0000313" key="3">
    <source>
        <dbReference type="EMBL" id="AUB61207.1"/>
    </source>
</evidence>
<dbReference type="Gene3D" id="3.40.50.2300">
    <property type="match status" value="1"/>
</dbReference>
<gene>
    <name evidence="3" type="ORF">BK009_11320</name>
</gene>
<keyword evidence="1" id="KW-0059">Arsenical resistance</keyword>
<reference evidence="3 4" key="1">
    <citation type="submission" date="2016-10" db="EMBL/GenBank/DDBJ databases">
        <title>Comparative genomics between deep and shallow subseafloor isolates.</title>
        <authorList>
            <person name="Ishii S."/>
            <person name="Miller J.R."/>
            <person name="Sutton G."/>
            <person name="Suzuki S."/>
            <person name="Methe B."/>
            <person name="Inagaki F."/>
            <person name="Imachi H."/>
        </authorList>
    </citation>
    <scope>NUCLEOTIDE SEQUENCE [LARGE SCALE GENOMIC DNA]</scope>
    <source>
        <strain evidence="3 4">A8p</strain>
    </source>
</reference>
<dbReference type="Pfam" id="PF01451">
    <property type="entry name" value="LMWPc"/>
    <property type="match status" value="1"/>
</dbReference>
<dbReference type="PANTHER" id="PTHR43428:SF1">
    <property type="entry name" value="ARSENATE REDUCTASE"/>
    <property type="match status" value="1"/>
</dbReference>
<name>A0A2H4VT03_9EURY</name>
<dbReference type="KEGG" id="msub:BK009_11320"/>
<feature type="domain" description="Phosphotyrosine protein phosphatase I" evidence="2">
    <location>
        <begin position="11"/>
        <end position="144"/>
    </location>
</feature>
<keyword evidence="4" id="KW-1185">Reference proteome</keyword>
<dbReference type="PANTHER" id="PTHR43428">
    <property type="entry name" value="ARSENATE REDUCTASE"/>
    <property type="match status" value="1"/>
</dbReference>
<protein>
    <submittedName>
        <fullName evidence="3">Low molecular weight phosphatase family protein</fullName>
    </submittedName>
</protein>
<dbReference type="InterPro" id="IPR023485">
    <property type="entry name" value="Ptyr_pPase"/>
</dbReference>
<organism evidence="3 4">
    <name type="scientific">Methanobacterium subterraneum</name>
    <dbReference type="NCBI Taxonomy" id="59277"/>
    <lineage>
        <taxon>Archaea</taxon>
        <taxon>Methanobacteriati</taxon>
        <taxon>Methanobacteriota</taxon>
        <taxon>Methanomada group</taxon>
        <taxon>Methanobacteria</taxon>
        <taxon>Methanobacteriales</taxon>
        <taxon>Methanobacteriaceae</taxon>
        <taxon>Methanobacterium</taxon>
    </lineage>
</organism>
<dbReference type="GO" id="GO:0046685">
    <property type="term" value="P:response to arsenic-containing substance"/>
    <property type="evidence" value="ECO:0007669"/>
    <property type="project" value="UniProtKB-KW"/>
</dbReference>
<dbReference type="EMBL" id="CP017768">
    <property type="protein sequence ID" value="AUB61207.1"/>
    <property type="molecule type" value="Genomic_DNA"/>
</dbReference>
<dbReference type="SMART" id="SM00226">
    <property type="entry name" value="LMWPc"/>
    <property type="match status" value="1"/>
</dbReference>